<dbReference type="EnsemblProtists" id="EKX34926">
    <property type="protein sequence ID" value="EKX34926"/>
    <property type="gene ID" value="GUITHDRAFT_118860"/>
</dbReference>
<dbReference type="HOGENOM" id="CLU_613172_0_0_1"/>
<accession>L1IF95</accession>
<proteinExistence type="predicted"/>
<dbReference type="CDD" id="cd00136">
    <property type="entry name" value="PDZ_canonical"/>
    <property type="match status" value="1"/>
</dbReference>
<dbReference type="PaxDb" id="55529-EKX34926"/>
<organism evidence="3">
    <name type="scientific">Guillardia theta (strain CCMP2712)</name>
    <name type="common">Cryptophyte</name>
    <dbReference type="NCBI Taxonomy" id="905079"/>
    <lineage>
        <taxon>Eukaryota</taxon>
        <taxon>Cryptophyceae</taxon>
        <taxon>Pyrenomonadales</taxon>
        <taxon>Geminigeraceae</taxon>
        <taxon>Guillardia</taxon>
    </lineage>
</organism>
<evidence type="ECO:0000313" key="3">
    <source>
        <dbReference type="EMBL" id="EKX34926.1"/>
    </source>
</evidence>
<dbReference type="GO" id="GO:0004175">
    <property type="term" value="F:endopeptidase activity"/>
    <property type="evidence" value="ECO:0007669"/>
    <property type="project" value="TreeGrafter"/>
</dbReference>
<evidence type="ECO:0000313" key="5">
    <source>
        <dbReference type="Proteomes" id="UP000011087"/>
    </source>
</evidence>
<dbReference type="InterPro" id="IPR036034">
    <property type="entry name" value="PDZ_sf"/>
</dbReference>
<reference evidence="3 5" key="1">
    <citation type="journal article" date="2012" name="Nature">
        <title>Algal genomes reveal evolutionary mosaicism and the fate of nucleomorphs.</title>
        <authorList>
            <consortium name="DOE Joint Genome Institute"/>
            <person name="Curtis B.A."/>
            <person name="Tanifuji G."/>
            <person name="Burki F."/>
            <person name="Gruber A."/>
            <person name="Irimia M."/>
            <person name="Maruyama S."/>
            <person name="Arias M.C."/>
            <person name="Ball S.G."/>
            <person name="Gile G.H."/>
            <person name="Hirakawa Y."/>
            <person name="Hopkins J.F."/>
            <person name="Kuo A."/>
            <person name="Rensing S.A."/>
            <person name="Schmutz J."/>
            <person name="Symeonidi A."/>
            <person name="Elias M."/>
            <person name="Eveleigh R.J."/>
            <person name="Herman E.K."/>
            <person name="Klute M.J."/>
            <person name="Nakayama T."/>
            <person name="Obornik M."/>
            <person name="Reyes-Prieto A."/>
            <person name="Armbrust E.V."/>
            <person name="Aves S.J."/>
            <person name="Beiko R.G."/>
            <person name="Coutinho P."/>
            <person name="Dacks J.B."/>
            <person name="Durnford D.G."/>
            <person name="Fast N.M."/>
            <person name="Green B.R."/>
            <person name="Grisdale C.J."/>
            <person name="Hempel F."/>
            <person name="Henrissat B."/>
            <person name="Hoppner M.P."/>
            <person name="Ishida K."/>
            <person name="Kim E."/>
            <person name="Koreny L."/>
            <person name="Kroth P.G."/>
            <person name="Liu Y."/>
            <person name="Malik S.B."/>
            <person name="Maier U.G."/>
            <person name="McRose D."/>
            <person name="Mock T."/>
            <person name="Neilson J.A."/>
            <person name="Onodera N.T."/>
            <person name="Poole A.M."/>
            <person name="Pritham E.J."/>
            <person name="Richards T.A."/>
            <person name="Rocap G."/>
            <person name="Roy S.W."/>
            <person name="Sarai C."/>
            <person name="Schaack S."/>
            <person name="Shirato S."/>
            <person name="Slamovits C.H."/>
            <person name="Spencer D.F."/>
            <person name="Suzuki S."/>
            <person name="Worden A.Z."/>
            <person name="Zauner S."/>
            <person name="Barry K."/>
            <person name="Bell C."/>
            <person name="Bharti A.K."/>
            <person name="Crow J.A."/>
            <person name="Grimwood J."/>
            <person name="Kramer R."/>
            <person name="Lindquist E."/>
            <person name="Lucas S."/>
            <person name="Salamov A."/>
            <person name="McFadden G.I."/>
            <person name="Lane C.E."/>
            <person name="Keeling P.J."/>
            <person name="Gray M.W."/>
            <person name="Grigoriev I.V."/>
            <person name="Archibald J.M."/>
        </authorList>
    </citation>
    <scope>NUCLEOTIDE SEQUENCE</scope>
    <source>
        <strain evidence="3 5">CCMP2712</strain>
    </source>
</reference>
<dbReference type="GeneID" id="17291676"/>
<dbReference type="RefSeq" id="XP_005821906.1">
    <property type="nucleotide sequence ID" value="XM_005821849.1"/>
</dbReference>
<dbReference type="SMART" id="SM00228">
    <property type="entry name" value="PDZ"/>
    <property type="match status" value="2"/>
</dbReference>
<feature type="domain" description="PDZ" evidence="2">
    <location>
        <begin position="188"/>
        <end position="255"/>
    </location>
</feature>
<dbReference type="PANTHER" id="PTHR32060">
    <property type="entry name" value="TAIL-SPECIFIC PROTEASE"/>
    <property type="match status" value="1"/>
</dbReference>
<protein>
    <recommendedName>
        <fullName evidence="2">PDZ domain-containing protein</fullName>
    </recommendedName>
</protein>
<dbReference type="PROSITE" id="PS50106">
    <property type="entry name" value="PDZ"/>
    <property type="match status" value="2"/>
</dbReference>
<dbReference type="SUPFAM" id="SSF50156">
    <property type="entry name" value="PDZ domain-like"/>
    <property type="match status" value="2"/>
</dbReference>
<reference evidence="4" key="3">
    <citation type="submission" date="2016-03" db="UniProtKB">
        <authorList>
            <consortium name="EnsemblProtists"/>
        </authorList>
    </citation>
    <scope>IDENTIFICATION</scope>
</reference>
<evidence type="ECO:0000259" key="2">
    <source>
        <dbReference type="PROSITE" id="PS50106"/>
    </source>
</evidence>
<dbReference type="AlphaFoldDB" id="L1IF95"/>
<feature type="domain" description="PDZ" evidence="2">
    <location>
        <begin position="77"/>
        <end position="151"/>
    </location>
</feature>
<evidence type="ECO:0000313" key="4">
    <source>
        <dbReference type="EnsemblProtists" id="EKX34926"/>
    </source>
</evidence>
<reference evidence="5" key="2">
    <citation type="submission" date="2012-11" db="EMBL/GenBank/DDBJ databases">
        <authorList>
            <person name="Kuo A."/>
            <person name="Curtis B.A."/>
            <person name="Tanifuji G."/>
            <person name="Burki F."/>
            <person name="Gruber A."/>
            <person name="Irimia M."/>
            <person name="Maruyama S."/>
            <person name="Arias M.C."/>
            <person name="Ball S.G."/>
            <person name="Gile G.H."/>
            <person name="Hirakawa Y."/>
            <person name="Hopkins J.F."/>
            <person name="Rensing S.A."/>
            <person name="Schmutz J."/>
            <person name="Symeonidi A."/>
            <person name="Elias M."/>
            <person name="Eveleigh R.J."/>
            <person name="Herman E.K."/>
            <person name="Klute M.J."/>
            <person name="Nakayama T."/>
            <person name="Obornik M."/>
            <person name="Reyes-Prieto A."/>
            <person name="Armbrust E.V."/>
            <person name="Aves S.J."/>
            <person name="Beiko R.G."/>
            <person name="Coutinho P."/>
            <person name="Dacks J.B."/>
            <person name="Durnford D.G."/>
            <person name="Fast N.M."/>
            <person name="Green B.R."/>
            <person name="Grisdale C."/>
            <person name="Hempe F."/>
            <person name="Henrissat B."/>
            <person name="Hoppner M.P."/>
            <person name="Ishida K.-I."/>
            <person name="Kim E."/>
            <person name="Koreny L."/>
            <person name="Kroth P.G."/>
            <person name="Liu Y."/>
            <person name="Malik S.-B."/>
            <person name="Maier U.G."/>
            <person name="McRose D."/>
            <person name="Mock T."/>
            <person name="Neilson J.A."/>
            <person name="Onodera N.T."/>
            <person name="Poole A.M."/>
            <person name="Pritham E.J."/>
            <person name="Richards T.A."/>
            <person name="Rocap G."/>
            <person name="Roy S.W."/>
            <person name="Sarai C."/>
            <person name="Schaack S."/>
            <person name="Shirato S."/>
            <person name="Slamovits C.H."/>
            <person name="Spencer D.F."/>
            <person name="Suzuki S."/>
            <person name="Worden A.Z."/>
            <person name="Zauner S."/>
            <person name="Barry K."/>
            <person name="Bell C."/>
            <person name="Bharti A.K."/>
            <person name="Crow J.A."/>
            <person name="Grimwood J."/>
            <person name="Kramer R."/>
            <person name="Lindquist E."/>
            <person name="Lucas S."/>
            <person name="Salamov A."/>
            <person name="McFadden G.I."/>
            <person name="Lane C.E."/>
            <person name="Keeling P.J."/>
            <person name="Gray M.W."/>
            <person name="Grigoriev I.V."/>
            <person name="Archibald J.M."/>
        </authorList>
    </citation>
    <scope>NUCLEOTIDE SEQUENCE</scope>
    <source>
        <strain evidence="5">CCMP2712</strain>
    </source>
</reference>
<feature type="region of interest" description="Disordered" evidence="1">
    <location>
        <begin position="154"/>
        <end position="176"/>
    </location>
</feature>
<dbReference type="InterPro" id="IPR001478">
    <property type="entry name" value="PDZ"/>
</dbReference>
<dbReference type="KEGG" id="gtt:GUITHDRAFT_118860"/>
<dbReference type="PANTHER" id="PTHR32060:SF22">
    <property type="entry name" value="CARBOXYL-TERMINAL-PROCESSING PEPTIDASE 3, CHLOROPLASTIC"/>
    <property type="match status" value="1"/>
</dbReference>
<dbReference type="EMBL" id="JH993100">
    <property type="protein sequence ID" value="EKX34926.1"/>
    <property type="molecule type" value="Genomic_DNA"/>
</dbReference>
<name>L1IF95_GUITC</name>
<evidence type="ECO:0000256" key="1">
    <source>
        <dbReference type="SAM" id="MobiDB-lite"/>
    </source>
</evidence>
<dbReference type="Pfam" id="PF00595">
    <property type="entry name" value="PDZ"/>
    <property type="match status" value="2"/>
</dbReference>
<dbReference type="Proteomes" id="UP000011087">
    <property type="component" value="Unassembled WGS sequence"/>
</dbReference>
<sequence length="447" mass="49996">MNSQPAYVGQWGGMEVQGNYMEQPMHSKPLYSSDRGVQQQQQPFVEENVKNLRNSFSAFPNSSSAQPYADPTRTCGVGILFAEVVDMYSHPHVIVKEVYANGPASHNGKIQPGDILQAVNDVNVSGMLLPQLRQYIPERTRELYEVILERGPVNSQNAPDMHQRRTASSSNDDSGQLDAYKASRQTMLVFVNPSQDILAMVGFSVQRSSNGQMIVANVTQDSSAEEQVLQFGEILLEVDDQPIQGHLSENAVRRMLSGRVGSMVKVRTDKRVATIQRDCAAEFDEEERVLEYPGSYMPQQLPQAPGNWMLNNSMEQHMRQASAPLPQQVQTPRQPQYITTKPPQREFLQTRPVLMTNQAMPSKQINYIQTPQVTAVTPRQRMPPVIYSNMQQGVAANFTSQGAMLAPQAVTSYAVNRPNVAMSMGMPVPPTGMYPQFQQPRMAFRNF</sequence>
<dbReference type="Gene3D" id="2.30.42.10">
    <property type="match status" value="2"/>
</dbReference>
<gene>
    <name evidence="3" type="ORF">GUITHDRAFT_118860</name>
</gene>
<keyword evidence="5" id="KW-1185">Reference proteome</keyword>